<gene>
    <name evidence="1" type="ORF">MUN88_00695</name>
</gene>
<evidence type="ECO:0000313" key="1">
    <source>
        <dbReference type="EMBL" id="UOQ48715.1"/>
    </source>
</evidence>
<reference evidence="1 2" key="1">
    <citation type="submission" date="2022-04" db="EMBL/GenBank/DDBJ databases">
        <title>Gracilibacillus sp. isolated from saltern.</title>
        <authorList>
            <person name="Won M."/>
            <person name="Lee C.-M."/>
            <person name="Woen H.-Y."/>
            <person name="Kwon S.-W."/>
        </authorList>
    </citation>
    <scope>NUCLEOTIDE SEQUENCE [LARGE SCALE GENOMIC DNA]</scope>
    <source>
        <strain evidence="1 2">SSWR10-1</strain>
    </source>
</reference>
<dbReference type="Proteomes" id="UP000831782">
    <property type="component" value="Chromosome"/>
</dbReference>
<sequence length="76" mass="8851">MLVTVIFQTLFLQLELTEREEAILSITSDQSYVFDFDVDNKYKEVVVWVEKYETGKLANDKIIDFKTVIENNGSII</sequence>
<evidence type="ECO:0000313" key="2">
    <source>
        <dbReference type="Proteomes" id="UP000831782"/>
    </source>
</evidence>
<protein>
    <submittedName>
        <fullName evidence="1">Uncharacterized protein</fullName>
    </submittedName>
</protein>
<accession>A0ABY4EWC1</accession>
<dbReference type="EMBL" id="CP095072">
    <property type="protein sequence ID" value="UOQ48715.1"/>
    <property type="molecule type" value="Genomic_DNA"/>
</dbReference>
<organism evidence="1 2">
    <name type="scientific">Gracilibacillus caseinilyticus</name>
    <dbReference type="NCBI Taxonomy" id="2932256"/>
    <lineage>
        <taxon>Bacteria</taxon>
        <taxon>Bacillati</taxon>
        <taxon>Bacillota</taxon>
        <taxon>Bacilli</taxon>
        <taxon>Bacillales</taxon>
        <taxon>Bacillaceae</taxon>
        <taxon>Gracilibacillus</taxon>
    </lineage>
</organism>
<keyword evidence="2" id="KW-1185">Reference proteome</keyword>
<proteinExistence type="predicted"/>
<name>A0ABY4EWC1_9BACI</name>
<dbReference type="RefSeq" id="WP_244719666.1">
    <property type="nucleotide sequence ID" value="NZ_CP095072.1"/>
</dbReference>